<dbReference type="Proteomes" id="UP000199017">
    <property type="component" value="Unassembled WGS sequence"/>
</dbReference>
<protein>
    <submittedName>
        <fullName evidence="3">Stage VI sporulation protein D</fullName>
    </submittedName>
</protein>
<evidence type="ECO:0000259" key="2">
    <source>
        <dbReference type="PROSITE" id="PS51782"/>
    </source>
</evidence>
<dbReference type="PROSITE" id="PS51782">
    <property type="entry name" value="LYSM"/>
    <property type="match status" value="1"/>
</dbReference>
<dbReference type="OrthoDB" id="2966368at2"/>
<feature type="region of interest" description="Disordered" evidence="1">
    <location>
        <begin position="57"/>
        <end position="83"/>
    </location>
</feature>
<dbReference type="SUPFAM" id="SSF54106">
    <property type="entry name" value="LysM domain"/>
    <property type="match status" value="1"/>
</dbReference>
<dbReference type="InterPro" id="IPR048862">
    <property type="entry name" value="SPOCS_spoVID_N"/>
</dbReference>
<dbReference type="NCBIfam" id="TIGR02907">
    <property type="entry name" value="spore_VI_D"/>
    <property type="match status" value="1"/>
</dbReference>
<dbReference type="Pfam" id="PF01476">
    <property type="entry name" value="LysM"/>
    <property type="match status" value="1"/>
</dbReference>
<accession>A0A1G8QKR3</accession>
<gene>
    <name evidence="3" type="ORF">SAMN05216352_12047</name>
</gene>
<dbReference type="InterPro" id="IPR014256">
    <property type="entry name" value="Spore_VI_D"/>
</dbReference>
<evidence type="ECO:0000313" key="4">
    <source>
        <dbReference type="Proteomes" id="UP000199017"/>
    </source>
</evidence>
<organism evidence="3 4">
    <name type="scientific">Alteribacillus bidgolensis</name>
    <dbReference type="NCBI Taxonomy" id="930129"/>
    <lineage>
        <taxon>Bacteria</taxon>
        <taxon>Bacillati</taxon>
        <taxon>Bacillota</taxon>
        <taxon>Bacilli</taxon>
        <taxon>Bacillales</taxon>
        <taxon>Bacillaceae</taxon>
        <taxon>Alteribacillus</taxon>
    </lineage>
</organism>
<name>A0A1G8QKR3_9BACI</name>
<dbReference type="RefSeq" id="WP_091587877.1">
    <property type="nucleotide sequence ID" value="NZ_FNDU01000020.1"/>
</dbReference>
<dbReference type="EMBL" id="FNDU01000020">
    <property type="protein sequence ID" value="SDJ05332.1"/>
    <property type="molecule type" value="Genomic_DNA"/>
</dbReference>
<dbReference type="InterPro" id="IPR036779">
    <property type="entry name" value="LysM_dom_sf"/>
</dbReference>
<dbReference type="AlphaFoldDB" id="A0A1G8QKR3"/>
<dbReference type="Pfam" id="PF20918">
    <property type="entry name" value="SPOCS_spoVID-N"/>
    <property type="match status" value="1"/>
</dbReference>
<feature type="compositionally biased region" description="Acidic residues" evidence="1">
    <location>
        <begin position="220"/>
        <end position="235"/>
    </location>
</feature>
<reference evidence="3 4" key="1">
    <citation type="submission" date="2016-10" db="EMBL/GenBank/DDBJ databases">
        <authorList>
            <person name="de Groot N.N."/>
        </authorList>
    </citation>
    <scope>NUCLEOTIDE SEQUENCE [LARGE SCALE GENOMIC DNA]</scope>
    <source>
        <strain evidence="4">P4B,CCM 7963,CECT 7998,DSM 25260,IBRC-M 10614,KCTC 13821</strain>
    </source>
</reference>
<dbReference type="Gene3D" id="3.10.350.10">
    <property type="entry name" value="LysM domain"/>
    <property type="match status" value="1"/>
</dbReference>
<feature type="compositionally biased region" description="Polar residues" evidence="1">
    <location>
        <begin position="269"/>
        <end position="278"/>
    </location>
</feature>
<feature type="domain" description="LysM" evidence="2">
    <location>
        <begin position="347"/>
        <end position="390"/>
    </location>
</feature>
<evidence type="ECO:0000256" key="1">
    <source>
        <dbReference type="SAM" id="MobiDB-lite"/>
    </source>
</evidence>
<dbReference type="STRING" id="930129.SAMN05216352_12047"/>
<dbReference type="SMART" id="SM00257">
    <property type="entry name" value="LysM"/>
    <property type="match status" value="1"/>
</dbReference>
<feature type="compositionally biased region" description="Basic and acidic residues" evidence="1">
    <location>
        <begin position="163"/>
        <end position="173"/>
    </location>
</feature>
<feature type="region of interest" description="Disordered" evidence="1">
    <location>
        <begin position="144"/>
        <end position="328"/>
    </location>
</feature>
<feature type="compositionally biased region" description="Acidic residues" evidence="1">
    <location>
        <begin position="243"/>
        <end position="257"/>
    </location>
</feature>
<proteinExistence type="predicted"/>
<evidence type="ECO:0000313" key="3">
    <source>
        <dbReference type="EMBL" id="SDJ05332.1"/>
    </source>
</evidence>
<feature type="compositionally biased region" description="Polar residues" evidence="1">
    <location>
        <begin position="188"/>
        <end position="197"/>
    </location>
</feature>
<sequence length="402" mass="46176">MGAERSSALTFNLEESVWLDKGQKMKELLSLGLEPDIRIEEKMDYVAIKGGLHLKGEYRPLEEERNEEPTDDNPSPQYVEEDDQRDDGIGEIKHFFPVDVTIPLNRIHNLDDIYVQIDGFDYDLPEPDCIQLTADVSITGMKNEETAREEEQSEPLTAPEPMPRWDIEAKYQPEEAAPPDFPRPYDRTFSSYFQTSHENVTEETEEEAFNEGEGLKSDEEKENEEFSTETEEEIIEDRNNEISDNEQEDNEQEEDQIDNQSVEAKEQQESSSPIVTSFHSRDETESENVQTIEPSAEDIEEVDTVQTEQEDSSEEESTSPSMSDRDDNALYLTKVMTKGEEEFSRVKMCIIQENESLDTIAERYDITISHLVRYNRLDNEHLEEGQILYIPASAAGSNKNEG</sequence>
<feature type="compositionally biased region" description="Acidic residues" evidence="1">
    <location>
        <begin position="295"/>
        <end position="317"/>
    </location>
</feature>
<keyword evidence="4" id="KW-1185">Reference proteome</keyword>
<dbReference type="InterPro" id="IPR018392">
    <property type="entry name" value="LysM"/>
</dbReference>
<feature type="compositionally biased region" description="Acidic residues" evidence="1">
    <location>
        <begin position="201"/>
        <end position="210"/>
    </location>
</feature>